<dbReference type="Gene3D" id="3.30.200.20">
    <property type="entry name" value="Phosphorylase Kinase, domain 1"/>
    <property type="match status" value="1"/>
</dbReference>
<dbReference type="Pfam" id="PF01636">
    <property type="entry name" value="APH"/>
    <property type="match status" value="1"/>
</dbReference>
<dbReference type="InterPro" id="IPR011009">
    <property type="entry name" value="Kinase-like_dom_sf"/>
</dbReference>
<name>A0A0D1BXT3_CLOBO</name>
<sequence>MAYVAKSFDINLLSEENVKKYVLPKYNLQTADICQIKFKNTEKQRAVYKVTYGNSCYCLKKVYYDEADLLFVYSAVEWFYRNGIKVPRILPACDGNRFVNYNNMFFILTPWIEGQKCDYDRKEHIIYSIENLGKMHVSVENFVPIKGSKVKEKNDSIYRSHEKHFFHLLNSSNYAFKEKDKFSDFFLKNFEKNILLAKTSVDIAHSINNKNLHRCLCHLDYVNKNIILSPNNDIWVIDFDKCAIDYRVHDIGYFLRRLLRRKNTNWDAKLATEILEYYDKFIPLNLDEYKYILSYLSFPQKFWKISRDYYKNINKCNKKSFQKILKSSVEDIDNQSKFVYLFGKHIEYKFGENLIC</sequence>
<evidence type="ECO:0000259" key="1">
    <source>
        <dbReference type="Pfam" id="PF01636"/>
    </source>
</evidence>
<protein>
    <submittedName>
        <fullName evidence="2">Spore coat protein, CotS family</fullName>
    </submittedName>
</protein>
<keyword evidence="2" id="KW-0946">Virion</keyword>
<reference evidence="2 3" key="1">
    <citation type="submission" date="2014-06" db="EMBL/GenBank/DDBJ databases">
        <title>Genome characterization of distinct group I Clostridium botulinum lineages.</title>
        <authorList>
            <person name="Giordani F."/>
            <person name="Anselmo A."/>
            <person name="Fillo S."/>
            <person name="Palozzi A.M."/>
            <person name="Fortunato A."/>
            <person name="Gentile B."/>
            <person name="Ciammaruconi A."/>
            <person name="Anniballi F."/>
            <person name="De Medici D."/>
            <person name="Lista F."/>
        </authorList>
    </citation>
    <scope>NUCLEOTIDE SEQUENCE [LARGE SCALE GENOMIC DNA]</scope>
    <source>
        <strain evidence="2 3">B2 450</strain>
    </source>
</reference>
<dbReference type="SUPFAM" id="SSF56112">
    <property type="entry name" value="Protein kinase-like (PK-like)"/>
    <property type="match status" value="1"/>
</dbReference>
<dbReference type="GO" id="GO:0042601">
    <property type="term" value="C:endospore-forming forespore"/>
    <property type="evidence" value="ECO:0007669"/>
    <property type="project" value="TreeGrafter"/>
</dbReference>
<dbReference type="Proteomes" id="UP000032250">
    <property type="component" value="Unassembled WGS sequence"/>
</dbReference>
<dbReference type="PANTHER" id="PTHR39179:SF1">
    <property type="entry name" value="SPORE COAT PROTEIN I"/>
    <property type="match status" value="1"/>
</dbReference>
<dbReference type="InterPro" id="IPR014255">
    <property type="entry name" value="Spore_coat_CotS"/>
</dbReference>
<dbReference type="Gene3D" id="3.90.1200.10">
    <property type="match status" value="1"/>
</dbReference>
<dbReference type="PANTHER" id="PTHR39179">
    <property type="entry name" value="SPORE COAT PROTEIN I"/>
    <property type="match status" value="1"/>
</dbReference>
<comment type="caution">
    <text evidence="2">The sequence shown here is derived from an EMBL/GenBank/DDBJ whole genome shotgun (WGS) entry which is preliminary data.</text>
</comment>
<dbReference type="RefSeq" id="WP_003483992.1">
    <property type="nucleotide sequence ID" value="NZ_JXSU01000007.1"/>
</dbReference>
<dbReference type="InterPro" id="IPR047175">
    <property type="entry name" value="CotS-like"/>
</dbReference>
<organism evidence="2 3">
    <name type="scientific">Clostridium botulinum B2 450</name>
    <dbReference type="NCBI Taxonomy" id="1379739"/>
    <lineage>
        <taxon>Bacteria</taxon>
        <taxon>Bacillati</taxon>
        <taxon>Bacillota</taxon>
        <taxon>Clostridia</taxon>
        <taxon>Eubacteriales</taxon>
        <taxon>Clostridiaceae</taxon>
        <taxon>Clostridium</taxon>
    </lineage>
</organism>
<feature type="domain" description="Aminoglycoside phosphotransferase" evidence="1">
    <location>
        <begin position="47"/>
        <end position="272"/>
    </location>
</feature>
<proteinExistence type="predicted"/>
<dbReference type="InterPro" id="IPR002575">
    <property type="entry name" value="Aminoglycoside_PTrfase"/>
</dbReference>
<gene>
    <name evidence="2" type="ORF">N495_14490</name>
</gene>
<dbReference type="PATRIC" id="fig|1379739.3.peg.3291"/>
<dbReference type="EMBL" id="JXSU01000007">
    <property type="protein sequence ID" value="KIS24727.1"/>
    <property type="molecule type" value="Genomic_DNA"/>
</dbReference>
<dbReference type="OrthoDB" id="9771902at2"/>
<dbReference type="AlphaFoldDB" id="A0A0D1BXT3"/>
<keyword evidence="2" id="KW-0167">Capsid protein</keyword>
<evidence type="ECO:0000313" key="2">
    <source>
        <dbReference type="EMBL" id="KIS24727.1"/>
    </source>
</evidence>
<accession>A0A0D1BXT3</accession>
<evidence type="ECO:0000313" key="3">
    <source>
        <dbReference type="Proteomes" id="UP000032250"/>
    </source>
</evidence>
<dbReference type="HOGENOM" id="CLU_042636_2_0_9"/>
<dbReference type="NCBIfam" id="TIGR02906">
    <property type="entry name" value="spore_CotS"/>
    <property type="match status" value="1"/>
</dbReference>